<feature type="region of interest" description="Disordered" evidence="1">
    <location>
        <begin position="1"/>
        <end position="56"/>
    </location>
</feature>
<evidence type="ECO:0000313" key="3">
    <source>
        <dbReference type="Proteomes" id="UP000276834"/>
    </source>
</evidence>
<reference evidence="2 3" key="1">
    <citation type="journal article" date="2018" name="Proc. R. Soc. B">
        <title>A non-coding region near Follistatin controls head colour polymorphism in the Gouldian finch.</title>
        <authorList>
            <person name="Toomey M.B."/>
            <person name="Marques C.I."/>
            <person name="Andrade P."/>
            <person name="Araujo P.M."/>
            <person name="Sabatino S."/>
            <person name="Gazda M.A."/>
            <person name="Afonso S."/>
            <person name="Lopes R.J."/>
            <person name="Corbo J.C."/>
            <person name="Carneiro M."/>
        </authorList>
    </citation>
    <scope>NUCLEOTIDE SEQUENCE [LARGE SCALE GENOMIC DNA]</scope>
    <source>
        <strain evidence="2">Red01</strain>
        <tissue evidence="2">Muscle</tissue>
    </source>
</reference>
<organism evidence="2 3">
    <name type="scientific">Chloebia gouldiae</name>
    <name type="common">Gouldian finch</name>
    <name type="synonym">Erythrura gouldiae</name>
    <dbReference type="NCBI Taxonomy" id="44316"/>
    <lineage>
        <taxon>Eukaryota</taxon>
        <taxon>Metazoa</taxon>
        <taxon>Chordata</taxon>
        <taxon>Craniata</taxon>
        <taxon>Vertebrata</taxon>
        <taxon>Euteleostomi</taxon>
        <taxon>Archelosauria</taxon>
        <taxon>Archosauria</taxon>
        <taxon>Dinosauria</taxon>
        <taxon>Saurischia</taxon>
        <taxon>Theropoda</taxon>
        <taxon>Coelurosauria</taxon>
        <taxon>Aves</taxon>
        <taxon>Neognathae</taxon>
        <taxon>Neoaves</taxon>
        <taxon>Telluraves</taxon>
        <taxon>Australaves</taxon>
        <taxon>Passeriformes</taxon>
        <taxon>Passeroidea</taxon>
        <taxon>Passeridae</taxon>
        <taxon>Chloebia</taxon>
    </lineage>
</organism>
<dbReference type="Proteomes" id="UP000276834">
    <property type="component" value="Unassembled WGS sequence"/>
</dbReference>
<protein>
    <submittedName>
        <fullName evidence="2">Uncharacterized protein</fullName>
    </submittedName>
</protein>
<evidence type="ECO:0000313" key="2">
    <source>
        <dbReference type="EMBL" id="RLV87473.1"/>
    </source>
</evidence>
<comment type="caution">
    <text evidence="2">The sequence shown here is derived from an EMBL/GenBank/DDBJ whole genome shotgun (WGS) entry which is preliminary data.</text>
</comment>
<dbReference type="AlphaFoldDB" id="A0A3L8RW33"/>
<accession>A0A3L8RW33</accession>
<proteinExistence type="predicted"/>
<gene>
    <name evidence="2" type="ORF">DV515_00015677</name>
</gene>
<sequence>MKRSGLSFLLLPPEESQRAQPSPSSVSPAGPQTLGKEKGTSEQGHGALPAAEPAEPSCCCSSGGEAQQVTPVATFSTCEAAKTNEGCLPSPDPGCNTPKLALTVLLVQLFLSPLLELPGLCWHCPGEPQQHRQY</sequence>
<evidence type="ECO:0000256" key="1">
    <source>
        <dbReference type="SAM" id="MobiDB-lite"/>
    </source>
</evidence>
<feature type="compositionally biased region" description="Polar residues" evidence="1">
    <location>
        <begin position="18"/>
        <end position="27"/>
    </location>
</feature>
<dbReference type="EMBL" id="QUSF01000200">
    <property type="protein sequence ID" value="RLV87473.1"/>
    <property type="molecule type" value="Genomic_DNA"/>
</dbReference>
<name>A0A3L8RW33_CHLGU</name>
<keyword evidence="3" id="KW-1185">Reference proteome</keyword>